<proteinExistence type="predicted"/>
<organism evidence="1">
    <name type="scientific">uncultured Chloroflexota bacterium</name>
    <dbReference type="NCBI Taxonomy" id="166587"/>
    <lineage>
        <taxon>Bacteria</taxon>
        <taxon>Bacillati</taxon>
        <taxon>Chloroflexota</taxon>
        <taxon>environmental samples</taxon>
    </lineage>
</organism>
<protein>
    <submittedName>
        <fullName evidence="1">Uncharacterized protein</fullName>
    </submittedName>
</protein>
<name>A0A6J4IWX2_9CHLR</name>
<sequence>MSTSKTGTFLGIPYDFRRPTRARLRERLWNPTDRRLFTPKVFGAGLDVNFYELFRRLGLVRRS</sequence>
<accession>A0A6J4IWX2</accession>
<evidence type="ECO:0000313" key="1">
    <source>
        <dbReference type="EMBL" id="CAA9261535.1"/>
    </source>
</evidence>
<gene>
    <name evidence="1" type="ORF">AVDCRST_MAG77-2700</name>
</gene>
<dbReference type="EMBL" id="CADCTC010000155">
    <property type="protein sequence ID" value="CAA9261535.1"/>
    <property type="molecule type" value="Genomic_DNA"/>
</dbReference>
<reference evidence="1" key="1">
    <citation type="submission" date="2020-02" db="EMBL/GenBank/DDBJ databases">
        <authorList>
            <person name="Meier V. D."/>
        </authorList>
    </citation>
    <scope>NUCLEOTIDE SEQUENCE</scope>
    <source>
        <strain evidence="1">AVDCRST_MAG77</strain>
    </source>
</reference>
<dbReference type="AlphaFoldDB" id="A0A6J4IWX2"/>